<organism evidence="2">
    <name type="scientific">hydrothermal vent metagenome</name>
    <dbReference type="NCBI Taxonomy" id="652676"/>
    <lineage>
        <taxon>unclassified sequences</taxon>
        <taxon>metagenomes</taxon>
        <taxon>ecological metagenomes</taxon>
    </lineage>
</organism>
<dbReference type="InterPro" id="IPR000297">
    <property type="entry name" value="PPIase_PpiC"/>
</dbReference>
<dbReference type="PANTHER" id="PTHR47245:SF2">
    <property type="entry name" value="PEPTIDYL-PROLYL CIS-TRANS ISOMERASE HP_0175-RELATED"/>
    <property type="match status" value="1"/>
</dbReference>
<gene>
    <name evidence="2" type="ORF">MNBD_GAMMA21-629</name>
</gene>
<dbReference type="PANTHER" id="PTHR47245">
    <property type="entry name" value="PEPTIDYLPROLYL ISOMERASE"/>
    <property type="match status" value="1"/>
</dbReference>
<dbReference type="EMBL" id="UOFR01000007">
    <property type="protein sequence ID" value="VAW90895.1"/>
    <property type="molecule type" value="Genomic_DNA"/>
</dbReference>
<reference evidence="2" key="1">
    <citation type="submission" date="2018-06" db="EMBL/GenBank/DDBJ databases">
        <authorList>
            <person name="Zhirakovskaya E."/>
        </authorList>
    </citation>
    <scope>NUCLEOTIDE SEQUENCE</scope>
</reference>
<evidence type="ECO:0000259" key="1">
    <source>
        <dbReference type="PROSITE" id="PS50198"/>
    </source>
</evidence>
<dbReference type="Pfam" id="PF13145">
    <property type="entry name" value="Rotamase_2"/>
    <property type="match status" value="1"/>
</dbReference>
<dbReference type="Gene3D" id="1.10.8.1040">
    <property type="match status" value="1"/>
</dbReference>
<evidence type="ECO:0000313" key="2">
    <source>
        <dbReference type="EMBL" id="VAW90895.1"/>
    </source>
</evidence>
<dbReference type="PROSITE" id="PS01096">
    <property type="entry name" value="PPIC_PPIASE_1"/>
    <property type="match status" value="1"/>
</dbReference>
<feature type="domain" description="PpiC" evidence="1">
    <location>
        <begin position="130"/>
        <end position="227"/>
    </location>
</feature>
<dbReference type="SUPFAM" id="SSF54534">
    <property type="entry name" value="FKBP-like"/>
    <property type="match status" value="1"/>
</dbReference>
<protein>
    <recommendedName>
        <fullName evidence="1">PpiC domain-containing protein</fullName>
    </recommendedName>
</protein>
<dbReference type="InterPro" id="IPR050245">
    <property type="entry name" value="PrsA_foldase"/>
</dbReference>
<accession>A0A3B0ZBW4</accession>
<dbReference type="InterPro" id="IPR046357">
    <property type="entry name" value="PPIase_dom_sf"/>
</dbReference>
<dbReference type="InterPro" id="IPR023058">
    <property type="entry name" value="PPIase_PpiC_CS"/>
</dbReference>
<dbReference type="GO" id="GO:0003755">
    <property type="term" value="F:peptidyl-prolyl cis-trans isomerase activity"/>
    <property type="evidence" value="ECO:0007669"/>
    <property type="project" value="InterPro"/>
</dbReference>
<dbReference type="AlphaFoldDB" id="A0A3B0ZBW4"/>
<dbReference type="SUPFAM" id="SSF109998">
    <property type="entry name" value="Triger factor/SurA peptide-binding domain-like"/>
    <property type="match status" value="1"/>
</dbReference>
<dbReference type="PROSITE" id="PS50198">
    <property type="entry name" value="PPIC_PPIASE_2"/>
    <property type="match status" value="1"/>
</dbReference>
<proteinExistence type="predicted"/>
<dbReference type="Gene3D" id="3.10.50.40">
    <property type="match status" value="1"/>
</dbReference>
<dbReference type="InterPro" id="IPR027304">
    <property type="entry name" value="Trigger_fact/SurA_dom_sf"/>
</dbReference>
<sequence length="270" mass="30902">MKFIITMLTAIAVTLFSAYPVFAEETVAVVNGKSLTQKDLDNHITMIQTMTRKKVDNPKHALENLIDREIMYQEAKKQKIDQDPEMKFLIEFQAREMYNNELLKQTLGATPITDDEVKKLYDEKIKSLEIKEYKVRHILFKKDAADGESQAKAVIAQLDTGKDFIELAKSKSQGPSAAKGGDIGWMNLSSMRDMPGFAQALSEMKKGSYSKKPVQSNFGWHVLKLDDIRKKEPATFEQSKKQLRQVIQQQRIQVYVKSLRDKAKVEIKLK</sequence>
<name>A0A3B0ZBW4_9ZZZZ</name>